<keyword evidence="6 11" id="KW-0548">Nucleotidyltransferase</keyword>
<dbReference type="InterPro" id="IPR011260">
    <property type="entry name" value="RNAP_asu_C"/>
</dbReference>
<dbReference type="Pfam" id="PF03118">
    <property type="entry name" value="RNA_pol_A_CTD"/>
    <property type="match status" value="1"/>
</dbReference>
<evidence type="ECO:0000256" key="9">
    <source>
        <dbReference type="ARBA" id="ARBA00033070"/>
    </source>
</evidence>
<keyword evidence="4 11" id="KW-0240">DNA-directed RNA polymerase</keyword>
<protein>
    <recommendedName>
        <fullName evidence="3 11">DNA-directed RNA polymerase subunit alpha</fullName>
        <shortName evidence="11">RNAP subunit alpha</shortName>
        <ecNumber evidence="2 11">2.7.7.6</ecNumber>
    </recommendedName>
    <alternativeName>
        <fullName evidence="9 11">RNA polymerase subunit alpha</fullName>
    </alternativeName>
    <alternativeName>
        <fullName evidence="8 11">Transcriptase subunit alpha</fullName>
    </alternativeName>
</protein>
<evidence type="ECO:0000256" key="5">
    <source>
        <dbReference type="ARBA" id="ARBA00022679"/>
    </source>
</evidence>
<feature type="domain" description="DNA-directed RNA polymerase RpoA/D/Rpb3-type" evidence="12">
    <location>
        <begin position="23"/>
        <end position="235"/>
    </location>
</feature>
<evidence type="ECO:0000256" key="6">
    <source>
        <dbReference type="ARBA" id="ARBA00022695"/>
    </source>
</evidence>
<dbReference type="Gene3D" id="3.30.1360.10">
    <property type="entry name" value="RNA polymerase, RBP11-like subunit"/>
    <property type="match status" value="1"/>
</dbReference>
<evidence type="ECO:0000256" key="3">
    <source>
        <dbReference type="ARBA" id="ARBA00015972"/>
    </source>
</evidence>
<keyword evidence="7 11" id="KW-0804">Transcription</keyword>
<dbReference type="GO" id="GO:0000428">
    <property type="term" value="C:DNA-directed RNA polymerase complex"/>
    <property type="evidence" value="ECO:0007669"/>
    <property type="project" value="UniProtKB-KW"/>
</dbReference>
<evidence type="ECO:0000313" key="13">
    <source>
        <dbReference type="EMBL" id="WMI30459.1"/>
    </source>
</evidence>
<evidence type="ECO:0000256" key="2">
    <source>
        <dbReference type="ARBA" id="ARBA00012418"/>
    </source>
</evidence>
<dbReference type="GO" id="GO:0006351">
    <property type="term" value="P:DNA-templated transcription"/>
    <property type="evidence" value="ECO:0007669"/>
    <property type="project" value="UniProtKB-UniRule"/>
</dbReference>
<comment type="subunit">
    <text evidence="11">Homodimer. The RNAP catalytic core consists of 2 alpha, 1 beta, 1 beta' and 1 omega subunit. When a sigma factor is associated with the core the holoenzyme is formed, which can initiate transcription.</text>
</comment>
<evidence type="ECO:0000256" key="1">
    <source>
        <dbReference type="ARBA" id="ARBA00007123"/>
    </source>
</evidence>
<evidence type="ECO:0000256" key="4">
    <source>
        <dbReference type="ARBA" id="ARBA00022478"/>
    </source>
</evidence>
<dbReference type="GO" id="GO:0003899">
    <property type="term" value="F:DNA-directed RNA polymerase activity"/>
    <property type="evidence" value="ECO:0007669"/>
    <property type="project" value="UniProtKB-UniRule"/>
</dbReference>
<evidence type="ECO:0000259" key="12">
    <source>
        <dbReference type="SMART" id="SM00662"/>
    </source>
</evidence>
<dbReference type="InterPro" id="IPR036603">
    <property type="entry name" value="RBP11-like"/>
</dbReference>
<name>A0AA51BM28_9BACT</name>
<evidence type="ECO:0000256" key="10">
    <source>
        <dbReference type="ARBA" id="ARBA00048552"/>
    </source>
</evidence>
<dbReference type="Proteomes" id="UP001238843">
    <property type="component" value="Chromosome"/>
</dbReference>
<reference evidence="13" key="1">
    <citation type="journal article" date="2021" name="Front. Microbiol.">
        <title>Genome Analysis of a Verrucomicrobial Endosymbiont With a Tiny Genome Discovered in an Antarctic Lake.</title>
        <authorList>
            <person name="Williams T.J."/>
            <person name="Allen M.A."/>
            <person name="Ivanova N."/>
            <person name="Huntemann M."/>
            <person name="Haque S."/>
            <person name="Hancock A.M."/>
            <person name="Brazendale S."/>
            <person name="Cavicchioli R."/>
        </authorList>
    </citation>
    <scope>NUCLEOTIDE SEQUENCE</scope>
    <source>
        <strain evidence="13">MAG_Ga0307966_1000010</strain>
    </source>
</reference>
<comment type="catalytic activity">
    <reaction evidence="10 11">
        <text>RNA(n) + a ribonucleoside 5'-triphosphate = RNA(n+1) + diphosphate</text>
        <dbReference type="Rhea" id="RHEA:21248"/>
        <dbReference type="Rhea" id="RHEA-COMP:14527"/>
        <dbReference type="Rhea" id="RHEA-COMP:17342"/>
        <dbReference type="ChEBI" id="CHEBI:33019"/>
        <dbReference type="ChEBI" id="CHEBI:61557"/>
        <dbReference type="ChEBI" id="CHEBI:140395"/>
        <dbReference type="EC" id="2.7.7.6"/>
    </reaction>
</comment>
<dbReference type="GO" id="GO:0003677">
    <property type="term" value="F:DNA binding"/>
    <property type="evidence" value="ECO:0007669"/>
    <property type="project" value="UniProtKB-UniRule"/>
</dbReference>
<organism evidence="13">
    <name type="scientific">Candidatus Organicella extenuata</name>
    <dbReference type="NCBI Taxonomy" id="2841811"/>
    <lineage>
        <taxon>Bacteria</taxon>
        <taxon>Pseudomonadati</taxon>
        <taxon>Verrucomicrobiota</taxon>
        <taxon>Candidatus Organicella</taxon>
    </lineage>
</organism>
<comment type="function">
    <text evidence="11">DNA-dependent RNA polymerase catalyzes the transcription of DNA into RNA using the four ribonucleoside triphosphates as substrates.</text>
</comment>
<evidence type="ECO:0000256" key="8">
    <source>
        <dbReference type="ARBA" id="ARBA00032524"/>
    </source>
</evidence>
<feature type="region of interest" description="Alpha N-terminal domain (alpha-NTD)" evidence="11">
    <location>
        <begin position="1"/>
        <end position="234"/>
    </location>
</feature>
<dbReference type="GO" id="GO:0046983">
    <property type="term" value="F:protein dimerization activity"/>
    <property type="evidence" value="ECO:0007669"/>
    <property type="project" value="InterPro"/>
</dbReference>
<feature type="region of interest" description="Alpha C-terminal domain (alpha-CTD)" evidence="11">
    <location>
        <begin position="256"/>
        <end position="329"/>
    </location>
</feature>
<proteinExistence type="inferred from homology"/>
<dbReference type="GO" id="GO:0005737">
    <property type="term" value="C:cytoplasm"/>
    <property type="evidence" value="ECO:0007669"/>
    <property type="project" value="UniProtKB-ARBA"/>
</dbReference>
<comment type="similarity">
    <text evidence="1 11">Belongs to the RNA polymerase alpha chain family.</text>
</comment>
<dbReference type="InterPro" id="IPR011262">
    <property type="entry name" value="DNA-dir_RNA_pol_insert"/>
</dbReference>
<dbReference type="InterPro" id="IPR011773">
    <property type="entry name" value="DNA-dir_RpoA"/>
</dbReference>
<reference evidence="13" key="2">
    <citation type="submission" date="2023-06" db="EMBL/GenBank/DDBJ databases">
        <authorList>
            <person name="Williams T.J."/>
            <person name="Allen M.A."/>
            <person name="Ivanova N."/>
            <person name="Huntemann M."/>
            <person name="Haque S."/>
            <person name="Hancock A.M."/>
            <person name="Brazendale S."/>
            <person name="Cavicchioli R."/>
        </authorList>
    </citation>
    <scope>NUCLEOTIDE SEQUENCE</scope>
    <source>
        <strain evidence="13">MAG_Ga0307966_1000010</strain>
    </source>
</reference>
<dbReference type="InterPro" id="IPR036643">
    <property type="entry name" value="RNApol_insert_sf"/>
</dbReference>
<dbReference type="EC" id="2.7.7.6" evidence="2 11"/>
<dbReference type="HAMAP" id="MF_00059">
    <property type="entry name" value="RNApol_bact_RpoA"/>
    <property type="match status" value="1"/>
</dbReference>
<dbReference type="NCBIfam" id="TIGR02027">
    <property type="entry name" value="rpoA"/>
    <property type="match status" value="1"/>
</dbReference>
<keyword evidence="5 11" id="KW-0808">Transferase</keyword>
<comment type="domain">
    <text evidence="11">The N-terminal domain is essential for RNAP assembly and basal transcription, whereas the C-terminal domain is involved in interaction with transcriptional regulators and with upstream promoter elements.</text>
</comment>
<sequence>MKNFIRIPRPKVYKKNYISNKTYCKYVIEPLSEGFSQTLGLALRRTLLYNMEGMCVAWIHIKGVKHEFQVIDGVVEDLTNLVLNFKKALVVSKTKKSIIITSKVSNYKGPLFLKDLVVSDEVYLVNPFCKILTLTKKLDFVITLKLQVGQGYIKQNNNTSGEFKIYRDIILIDCLYNPILLVKYKTLPYASSTGGEARLESLILELWTDGRINADKALKNSSELVKWHFNVFNSMSKESLGIQSKKSNLVSEKSTLKKIFNISVNEIELSVRSTNCLNNANITTVGELCSKTEVEMLKYKNFGKKSLSEIRDRLKQFNLHLGINLNKKL</sequence>
<accession>A0AA51BM28</accession>
<dbReference type="Gene3D" id="1.10.150.20">
    <property type="entry name" value="5' to 3' exonuclease, C-terminal subdomain"/>
    <property type="match status" value="1"/>
</dbReference>
<dbReference type="InterPro" id="IPR011263">
    <property type="entry name" value="DNA-dir_RNA_pol_RpoA/D/Rpb3"/>
</dbReference>
<evidence type="ECO:0000256" key="7">
    <source>
        <dbReference type="ARBA" id="ARBA00023163"/>
    </source>
</evidence>
<dbReference type="SUPFAM" id="SSF56553">
    <property type="entry name" value="Insert subdomain of RNA polymerase alpha subunit"/>
    <property type="match status" value="1"/>
</dbReference>
<dbReference type="EMBL" id="CP128385">
    <property type="protein sequence ID" value="WMI30459.1"/>
    <property type="molecule type" value="Genomic_DNA"/>
</dbReference>
<dbReference type="Pfam" id="PF01000">
    <property type="entry name" value="RNA_pol_A_bac"/>
    <property type="match status" value="1"/>
</dbReference>
<dbReference type="Pfam" id="PF01193">
    <property type="entry name" value="RNA_pol_L"/>
    <property type="match status" value="1"/>
</dbReference>
<dbReference type="SMART" id="SM00662">
    <property type="entry name" value="RPOLD"/>
    <property type="match status" value="1"/>
</dbReference>
<evidence type="ECO:0000256" key="11">
    <source>
        <dbReference type="HAMAP-Rule" id="MF_00059"/>
    </source>
</evidence>
<dbReference type="AlphaFoldDB" id="A0AA51BM28"/>
<dbReference type="SUPFAM" id="SSF47789">
    <property type="entry name" value="C-terminal domain of RNA polymerase alpha subunit"/>
    <property type="match status" value="1"/>
</dbReference>
<dbReference type="SUPFAM" id="SSF55257">
    <property type="entry name" value="RBP11-like subunits of RNA polymerase"/>
    <property type="match status" value="1"/>
</dbReference>
<gene>
    <name evidence="11 13" type="primary">rpoA</name>
    <name evidence="13" type="ORF">QTO32_00895</name>
</gene>
<dbReference type="Gene3D" id="2.170.120.12">
    <property type="entry name" value="DNA-directed RNA polymerase, insert domain"/>
    <property type="match status" value="1"/>
</dbReference>